<name>A0AAV1ZI38_9ARAC</name>
<dbReference type="Proteomes" id="UP001497382">
    <property type="component" value="Unassembled WGS sequence"/>
</dbReference>
<dbReference type="AlphaFoldDB" id="A0AAV1ZI38"/>
<keyword evidence="2" id="KW-1185">Reference proteome</keyword>
<reference evidence="1 2" key="1">
    <citation type="submission" date="2024-04" db="EMBL/GenBank/DDBJ databases">
        <authorList>
            <person name="Rising A."/>
            <person name="Reimegard J."/>
            <person name="Sonavane S."/>
            <person name="Akerstrom W."/>
            <person name="Nylinder S."/>
            <person name="Hedman E."/>
            <person name="Kallberg Y."/>
        </authorList>
    </citation>
    <scope>NUCLEOTIDE SEQUENCE [LARGE SCALE GENOMIC DNA]</scope>
</reference>
<accession>A0AAV1ZI38</accession>
<gene>
    <name evidence="1" type="ORF">LARSCL_LOCUS5750</name>
</gene>
<protein>
    <submittedName>
        <fullName evidence="1">Uncharacterized protein</fullName>
    </submittedName>
</protein>
<sequence>MSGMKWSYISAVWNLGLFEQIRYQNKARDRKLLLRISSEFLKAAIIETSQNSIWVTRGK</sequence>
<evidence type="ECO:0000313" key="1">
    <source>
        <dbReference type="EMBL" id="CAL1271305.1"/>
    </source>
</evidence>
<dbReference type="EMBL" id="CAXIEN010000053">
    <property type="protein sequence ID" value="CAL1271305.1"/>
    <property type="molecule type" value="Genomic_DNA"/>
</dbReference>
<organism evidence="1 2">
    <name type="scientific">Larinioides sclopetarius</name>
    <dbReference type="NCBI Taxonomy" id="280406"/>
    <lineage>
        <taxon>Eukaryota</taxon>
        <taxon>Metazoa</taxon>
        <taxon>Ecdysozoa</taxon>
        <taxon>Arthropoda</taxon>
        <taxon>Chelicerata</taxon>
        <taxon>Arachnida</taxon>
        <taxon>Araneae</taxon>
        <taxon>Araneomorphae</taxon>
        <taxon>Entelegynae</taxon>
        <taxon>Araneoidea</taxon>
        <taxon>Araneidae</taxon>
        <taxon>Larinioides</taxon>
    </lineage>
</organism>
<comment type="caution">
    <text evidence="1">The sequence shown here is derived from an EMBL/GenBank/DDBJ whole genome shotgun (WGS) entry which is preliminary data.</text>
</comment>
<evidence type="ECO:0000313" key="2">
    <source>
        <dbReference type="Proteomes" id="UP001497382"/>
    </source>
</evidence>
<proteinExistence type="predicted"/>